<organism evidence="13 14">
    <name type="scientific">Nitrosococcus watsoni (strain C-113)</name>
    <dbReference type="NCBI Taxonomy" id="105559"/>
    <lineage>
        <taxon>Bacteria</taxon>
        <taxon>Pseudomonadati</taxon>
        <taxon>Pseudomonadota</taxon>
        <taxon>Gammaproteobacteria</taxon>
        <taxon>Chromatiales</taxon>
        <taxon>Chromatiaceae</taxon>
        <taxon>Nitrosococcus</taxon>
    </lineage>
</organism>
<evidence type="ECO:0000256" key="10">
    <source>
        <dbReference type="SAM" id="Phobius"/>
    </source>
</evidence>
<keyword evidence="8" id="KW-0067">ATP-binding</keyword>
<dbReference type="SMART" id="SM00388">
    <property type="entry name" value="HisKA"/>
    <property type="match status" value="1"/>
</dbReference>
<comment type="subcellular location">
    <subcellularLocation>
        <location evidence="2">Membrane</location>
    </subcellularLocation>
</comment>
<dbReference type="InterPro" id="IPR003594">
    <property type="entry name" value="HATPase_dom"/>
</dbReference>
<evidence type="ECO:0000256" key="3">
    <source>
        <dbReference type="ARBA" id="ARBA00012438"/>
    </source>
</evidence>
<accession>D8K682</accession>
<dbReference type="InterPro" id="IPR003661">
    <property type="entry name" value="HisK_dim/P_dom"/>
</dbReference>
<proteinExistence type="predicted"/>
<dbReference type="PRINTS" id="PR00344">
    <property type="entry name" value="BCTRLSENSOR"/>
</dbReference>
<dbReference type="PANTHER" id="PTHR43065:SF10">
    <property type="entry name" value="PEROXIDE STRESS-ACTIVATED HISTIDINE KINASE MAK3"/>
    <property type="match status" value="1"/>
</dbReference>
<keyword evidence="6" id="KW-0547">Nucleotide-binding</keyword>
<evidence type="ECO:0000256" key="1">
    <source>
        <dbReference type="ARBA" id="ARBA00000085"/>
    </source>
</evidence>
<keyword evidence="5" id="KW-0808">Transferase</keyword>
<evidence type="ECO:0000259" key="11">
    <source>
        <dbReference type="PROSITE" id="PS50109"/>
    </source>
</evidence>
<dbReference type="InterPro" id="IPR005467">
    <property type="entry name" value="His_kinase_dom"/>
</dbReference>
<evidence type="ECO:0000313" key="13">
    <source>
        <dbReference type="EMBL" id="ADJ28409.1"/>
    </source>
</evidence>
<evidence type="ECO:0000256" key="6">
    <source>
        <dbReference type="ARBA" id="ARBA00022741"/>
    </source>
</evidence>
<dbReference type="HOGENOM" id="CLU_550759_0_0_6"/>
<feature type="transmembrane region" description="Helical" evidence="10">
    <location>
        <begin position="15"/>
        <end position="36"/>
    </location>
</feature>
<dbReference type="SUPFAM" id="SSF55874">
    <property type="entry name" value="ATPase domain of HSP90 chaperone/DNA topoisomerase II/histidine kinase"/>
    <property type="match status" value="1"/>
</dbReference>
<dbReference type="EMBL" id="CP002086">
    <property type="protein sequence ID" value="ADJ28409.1"/>
    <property type="molecule type" value="Genomic_DNA"/>
</dbReference>
<dbReference type="PROSITE" id="PS50109">
    <property type="entry name" value="HIS_KIN"/>
    <property type="match status" value="1"/>
</dbReference>
<dbReference type="KEGG" id="nwa:Nwat_1503"/>
<dbReference type="EC" id="2.7.13.3" evidence="3"/>
<keyword evidence="7 13" id="KW-0418">Kinase</keyword>
<dbReference type="STRING" id="105559.Nwat_1503"/>
<reference evidence="13 14" key="1">
    <citation type="submission" date="2010-06" db="EMBL/GenBank/DDBJ databases">
        <title>Complete sequence of chromosome of Nitrosococcus watsoni C-113.</title>
        <authorList>
            <consortium name="US DOE Joint Genome Institute"/>
            <person name="Lucas S."/>
            <person name="Copeland A."/>
            <person name="Lapidus A."/>
            <person name="Cheng J.-F."/>
            <person name="Bruce D."/>
            <person name="Goodwin L."/>
            <person name="Pitluck S."/>
            <person name="Malfatti S.A."/>
            <person name="Chain P.S.G."/>
            <person name="Land M."/>
            <person name="Hauser L."/>
            <person name="Kyrpides N."/>
            <person name="Ivanova N."/>
            <person name="Cambell M.A."/>
            <person name="Heidelberg J.F."/>
            <person name="Klotz M.G."/>
            <person name="Woyke T."/>
        </authorList>
    </citation>
    <scope>NUCLEOTIDE SEQUENCE [LARGE SCALE GENOMIC DNA]</scope>
    <source>
        <strain evidence="13 14">C-113</strain>
    </source>
</reference>
<keyword evidence="14" id="KW-1185">Reference proteome</keyword>
<evidence type="ECO:0000256" key="2">
    <source>
        <dbReference type="ARBA" id="ARBA00004370"/>
    </source>
</evidence>
<dbReference type="InterPro" id="IPR004358">
    <property type="entry name" value="Sig_transdc_His_kin-like_C"/>
</dbReference>
<dbReference type="Gene3D" id="6.10.340.10">
    <property type="match status" value="1"/>
</dbReference>
<evidence type="ECO:0000313" key="14">
    <source>
        <dbReference type="Proteomes" id="UP000000393"/>
    </source>
</evidence>
<feature type="domain" description="HAMP" evidence="12">
    <location>
        <begin position="182"/>
        <end position="234"/>
    </location>
</feature>
<evidence type="ECO:0000256" key="8">
    <source>
        <dbReference type="ARBA" id="ARBA00022840"/>
    </source>
</evidence>
<keyword evidence="10" id="KW-1133">Transmembrane helix</keyword>
<dbReference type="PANTHER" id="PTHR43065">
    <property type="entry name" value="SENSOR HISTIDINE KINASE"/>
    <property type="match status" value="1"/>
</dbReference>
<evidence type="ECO:0000256" key="5">
    <source>
        <dbReference type="ARBA" id="ARBA00022679"/>
    </source>
</evidence>
<dbReference type="SMART" id="SM00387">
    <property type="entry name" value="HATPase_c"/>
    <property type="match status" value="1"/>
</dbReference>
<dbReference type="GO" id="GO:0016020">
    <property type="term" value="C:membrane"/>
    <property type="evidence" value="ECO:0007669"/>
    <property type="project" value="UniProtKB-SubCell"/>
</dbReference>
<dbReference type="InterPro" id="IPR003660">
    <property type="entry name" value="HAMP_dom"/>
</dbReference>
<sequence length="500" mass="55511">MALNVKRLIYRTAQLRGLILLGLLFLTLILLGGMIWRNLQRLETVRAYISYSYRLQQVSLNMQQVLLKQLSGATGEVGLNKLKHIGGEVKNLTMANYYSDKETPEKLRQLHSLLVGLIKDQKQIQPVMLFPALNGMKGVLNAEINNDEQILTEVIQDTRTELGLAVGTLTAILLLGGWVLRRRILGPLGDLSQLLSRLAKGDFTPISTHRLHPLLLPVFTSYNEMVLRLRELEKENRLRAQSLEAEIRTAAQALLEQQRSLARAERLAAVGELAASIAHELRNPLAGILMSCSNLRKEISNPDQAQRLDLIGAELKRLTRLLNNLLDQAKHTPQPAVKLHIASVVQELLALTRYQIPAHLQLESKIPETLSCQLPEGNFRQALLNLVLNAAQAMGETPGKVQVDAYQKGETLYLRVSDEGPGFSQEMLDGGIRPFVSGSQRGTGLGLTMVQGFAQEVGGHVQIANKQPHGACVTLILPYQGELQHACHATNYRGRNTFRH</sequence>
<keyword evidence="10" id="KW-0472">Membrane</keyword>
<keyword evidence="10" id="KW-0812">Transmembrane</keyword>
<dbReference type="eggNOG" id="COG4191">
    <property type="taxonomic scope" value="Bacteria"/>
</dbReference>
<dbReference type="SUPFAM" id="SSF47384">
    <property type="entry name" value="Homodimeric domain of signal transducing histidine kinase"/>
    <property type="match status" value="1"/>
</dbReference>
<protein>
    <recommendedName>
        <fullName evidence="3">histidine kinase</fullName>
        <ecNumber evidence="3">2.7.13.3</ecNumber>
    </recommendedName>
</protein>
<evidence type="ECO:0000256" key="7">
    <source>
        <dbReference type="ARBA" id="ARBA00022777"/>
    </source>
</evidence>
<name>D8K682_NITWC</name>
<dbReference type="GO" id="GO:0000155">
    <property type="term" value="F:phosphorelay sensor kinase activity"/>
    <property type="evidence" value="ECO:0007669"/>
    <property type="project" value="InterPro"/>
</dbReference>
<keyword evidence="4" id="KW-0597">Phosphoprotein</keyword>
<evidence type="ECO:0000259" key="12">
    <source>
        <dbReference type="PROSITE" id="PS50885"/>
    </source>
</evidence>
<keyword evidence="9" id="KW-0902">Two-component regulatory system</keyword>
<gene>
    <name evidence="13" type="ordered locus">Nwat_1503</name>
</gene>
<dbReference type="AlphaFoldDB" id="D8K682"/>
<evidence type="ECO:0000256" key="4">
    <source>
        <dbReference type="ARBA" id="ARBA00022553"/>
    </source>
</evidence>
<comment type="catalytic activity">
    <reaction evidence="1">
        <text>ATP + protein L-histidine = ADP + protein N-phospho-L-histidine.</text>
        <dbReference type="EC" id="2.7.13.3"/>
    </reaction>
</comment>
<evidence type="ECO:0000256" key="9">
    <source>
        <dbReference type="ARBA" id="ARBA00023012"/>
    </source>
</evidence>
<dbReference type="Gene3D" id="1.10.287.130">
    <property type="match status" value="1"/>
</dbReference>
<dbReference type="CDD" id="cd00082">
    <property type="entry name" value="HisKA"/>
    <property type="match status" value="1"/>
</dbReference>
<dbReference type="Gene3D" id="3.30.565.10">
    <property type="entry name" value="Histidine kinase-like ATPase, C-terminal domain"/>
    <property type="match status" value="1"/>
</dbReference>
<dbReference type="InterPro" id="IPR036097">
    <property type="entry name" value="HisK_dim/P_sf"/>
</dbReference>
<dbReference type="GO" id="GO:0005524">
    <property type="term" value="F:ATP binding"/>
    <property type="evidence" value="ECO:0007669"/>
    <property type="project" value="UniProtKB-KW"/>
</dbReference>
<dbReference type="Proteomes" id="UP000000393">
    <property type="component" value="Chromosome"/>
</dbReference>
<feature type="domain" description="Histidine kinase" evidence="11">
    <location>
        <begin position="276"/>
        <end position="481"/>
    </location>
</feature>
<dbReference type="PROSITE" id="PS50885">
    <property type="entry name" value="HAMP"/>
    <property type="match status" value="1"/>
</dbReference>
<dbReference type="InterPro" id="IPR036890">
    <property type="entry name" value="HATPase_C_sf"/>
</dbReference>
<dbReference type="Pfam" id="PF00512">
    <property type="entry name" value="HisKA"/>
    <property type="match status" value="1"/>
</dbReference>
<dbReference type="Pfam" id="PF02518">
    <property type="entry name" value="HATPase_c"/>
    <property type="match status" value="1"/>
</dbReference>